<organism evidence="1 2">
    <name type="scientific">Bacillus phage TsarBomba</name>
    <dbReference type="NCBI Taxonomy" id="1690456"/>
    <lineage>
        <taxon>Viruses</taxon>
        <taxon>Duplodnaviria</taxon>
        <taxon>Heunggongvirae</taxon>
        <taxon>Uroviricota</taxon>
        <taxon>Caudoviricetes</taxon>
        <taxon>Herelleviridae</taxon>
        <taxon>Bastillevirinae</taxon>
        <taxon>Tsarbombavirus</taxon>
        <taxon>Tsarbombavirus tsarbomba</taxon>
    </lineage>
</organism>
<reference evidence="1 2" key="1">
    <citation type="journal article" date="2015" name="Genome Announc.">
        <title>Complete Genome Sequence of Bacillus cereus Group Phage TsarBomba.</title>
        <authorList>
            <person name="Erill I."/>
            <person name="Caruso S.M."/>
        </authorList>
    </citation>
    <scope>NUCLEOTIDE SEQUENCE [LARGE SCALE GENOMIC DNA]</scope>
</reference>
<sequence>MEPCKRCNGTGTEETASGGFQCKVCKGTGKRPIQVKIDCDSGDGYYAKLKLTKSEYDLNENIEIEVFRPRNGEQEQRVSHIALNLQVLELTLDYLKRGGK</sequence>
<dbReference type="Proteomes" id="UP000204602">
    <property type="component" value="Segment"/>
</dbReference>
<dbReference type="RefSeq" id="YP_009207035.1">
    <property type="nucleotide sequence ID" value="NC_028890.1"/>
</dbReference>
<proteinExistence type="predicted"/>
<dbReference type="GeneID" id="26633271"/>
<keyword evidence="2" id="KW-1185">Reference proteome</keyword>
<evidence type="ECO:0000313" key="2">
    <source>
        <dbReference type="Proteomes" id="UP000204602"/>
    </source>
</evidence>
<dbReference type="KEGG" id="vg:26633271"/>
<dbReference type="EMBL" id="KT224359">
    <property type="protein sequence ID" value="ALA13060.1"/>
    <property type="molecule type" value="Genomic_DNA"/>
</dbReference>
<gene>
    <name evidence="1" type="ORF">TSARBOMBA_220</name>
</gene>
<name>A0A0K2CZZ6_9CAUD</name>
<accession>A0A0K2CZZ6</accession>
<evidence type="ECO:0000313" key="1">
    <source>
        <dbReference type="EMBL" id="ALA13060.1"/>
    </source>
</evidence>
<dbReference type="SUPFAM" id="SSF57938">
    <property type="entry name" value="DnaJ/Hsp40 cysteine-rich domain"/>
    <property type="match status" value="1"/>
</dbReference>
<dbReference type="InterPro" id="IPR036410">
    <property type="entry name" value="HSP_DnaJ_Cys-rich_dom_sf"/>
</dbReference>
<protein>
    <submittedName>
        <fullName evidence="1">DnaJ-like protein</fullName>
    </submittedName>
</protein>